<proteinExistence type="inferred from homology"/>
<evidence type="ECO:0000259" key="8">
    <source>
        <dbReference type="PROSITE" id="PS51900"/>
    </source>
</evidence>
<organism evidence="9 10">
    <name type="scientific">Microbispora siamensis</name>
    <dbReference type="NCBI Taxonomy" id="564413"/>
    <lineage>
        <taxon>Bacteria</taxon>
        <taxon>Bacillati</taxon>
        <taxon>Actinomycetota</taxon>
        <taxon>Actinomycetes</taxon>
        <taxon>Streptosporangiales</taxon>
        <taxon>Streptosporangiaceae</taxon>
        <taxon>Microbispora</taxon>
    </lineage>
</organism>
<evidence type="ECO:0000256" key="1">
    <source>
        <dbReference type="ARBA" id="ARBA00008857"/>
    </source>
</evidence>
<name>A0ABQ4GVH3_9ACTN</name>
<dbReference type="InterPro" id="IPR002104">
    <property type="entry name" value="Integrase_catalytic"/>
</dbReference>
<dbReference type="InterPro" id="IPR044068">
    <property type="entry name" value="CB"/>
</dbReference>
<keyword evidence="3 5" id="KW-0238">DNA-binding</keyword>
<dbReference type="PROSITE" id="PS51898">
    <property type="entry name" value="TYR_RECOMBINASE"/>
    <property type="match status" value="1"/>
</dbReference>
<dbReference type="Pfam" id="PF00589">
    <property type="entry name" value="Phage_integrase"/>
    <property type="match status" value="1"/>
</dbReference>
<evidence type="ECO:0000313" key="10">
    <source>
        <dbReference type="Proteomes" id="UP000660454"/>
    </source>
</evidence>
<sequence>MSKRRFGRVRQLPSGRFQARYPGPDGLDRPAPTTFATKREADIWLTKKEAEIHSGDWLNPDRGKVSFKEYGAAWVDERPGLRPKTAQLYEGLLRLHLVPSFGNQAVNEIREAHVRKWRKSLLDGGVGAVTVAKAYRLLKAIFNTAIEDGLIKSNPCKIKGAGKEESPERPVLTMKQVFALADAIDPRYRMLILLATFASLRWGELAALKRKNVDSEAGTIRVTGTTTELKDGSVTIGPPKSEAGKRIVSVPAVLLPDLRAHLETYAEAGDEGFVFVGPKGAQLRRANFTRTWSKALKDAKLSGFHFHDLRHTGNTFASQSGATLRELMNRMGHSTTRAALIYQHTAMERDRAIADALGKLAAEALSKQDPDGSGT</sequence>
<dbReference type="RefSeq" id="WP_204051486.1">
    <property type="nucleotide sequence ID" value="NZ_BOOF01000040.1"/>
</dbReference>
<feature type="domain" description="Tyr recombinase" evidence="7">
    <location>
        <begin position="167"/>
        <end position="355"/>
    </location>
</feature>
<dbReference type="InterPro" id="IPR010998">
    <property type="entry name" value="Integrase_recombinase_N"/>
</dbReference>
<accession>A0ABQ4GVH3</accession>
<dbReference type="CDD" id="cd01189">
    <property type="entry name" value="INT_ICEBs1_C_like"/>
    <property type="match status" value="1"/>
</dbReference>
<evidence type="ECO:0000256" key="2">
    <source>
        <dbReference type="ARBA" id="ARBA00022908"/>
    </source>
</evidence>
<evidence type="ECO:0000256" key="6">
    <source>
        <dbReference type="SAM" id="MobiDB-lite"/>
    </source>
</evidence>
<evidence type="ECO:0000256" key="3">
    <source>
        <dbReference type="ARBA" id="ARBA00023125"/>
    </source>
</evidence>
<dbReference type="InterPro" id="IPR013762">
    <property type="entry name" value="Integrase-like_cat_sf"/>
</dbReference>
<dbReference type="Pfam" id="PF14659">
    <property type="entry name" value="Phage_int_SAM_3"/>
    <property type="match status" value="1"/>
</dbReference>
<feature type="region of interest" description="Disordered" evidence="6">
    <location>
        <begin position="1"/>
        <end position="31"/>
    </location>
</feature>
<dbReference type="PROSITE" id="PS51900">
    <property type="entry name" value="CB"/>
    <property type="match status" value="1"/>
</dbReference>
<keyword evidence="2" id="KW-0229">DNA integration</keyword>
<dbReference type="InterPro" id="IPR058717">
    <property type="entry name" value="Phage_L5_Integrase_N"/>
</dbReference>
<dbReference type="InterPro" id="IPR011010">
    <property type="entry name" value="DNA_brk_join_enz"/>
</dbReference>
<dbReference type="Gene3D" id="1.10.150.130">
    <property type="match status" value="1"/>
</dbReference>
<dbReference type="Gene3D" id="1.10.443.10">
    <property type="entry name" value="Intergrase catalytic core"/>
    <property type="match status" value="1"/>
</dbReference>
<evidence type="ECO:0000256" key="5">
    <source>
        <dbReference type="PROSITE-ProRule" id="PRU01248"/>
    </source>
</evidence>
<dbReference type="Proteomes" id="UP000660454">
    <property type="component" value="Unassembled WGS sequence"/>
</dbReference>
<keyword evidence="4" id="KW-0233">DNA recombination</keyword>
<dbReference type="PANTHER" id="PTHR30349">
    <property type="entry name" value="PHAGE INTEGRASE-RELATED"/>
    <property type="match status" value="1"/>
</dbReference>
<dbReference type="PANTHER" id="PTHR30349:SF64">
    <property type="entry name" value="PROPHAGE INTEGRASE INTD-RELATED"/>
    <property type="match status" value="1"/>
</dbReference>
<dbReference type="SUPFAM" id="SSF56349">
    <property type="entry name" value="DNA breaking-rejoining enzymes"/>
    <property type="match status" value="1"/>
</dbReference>
<comment type="caution">
    <text evidence="9">The sequence shown here is derived from an EMBL/GenBank/DDBJ whole genome shotgun (WGS) entry which is preliminary data.</text>
</comment>
<protein>
    <submittedName>
        <fullName evidence="9">Prophage phiRv2 integrase</fullName>
    </submittedName>
</protein>
<keyword evidence="10" id="KW-1185">Reference proteome</keyword>
<dbReference type="Pfam" id="PF26003">
    <property type="entry name" value="Integrase_N_phage"/>
    <property type="match status" value="1"/>
</dbReference>
<feature type="domain" description="Core-binding (CB)" evidence="8">
    <location>
        <begin position="65"/>
        <end position="146"/>
    </location>
</feature>
<gene>
    <name evidence="9" type="ORF">Msi02_62450</name>
</gene>
<dbReference type="EMBL" id="BOOF01000040">
    <property type="protein sequence ID" value="GIH65428.1"/>
    <property type="molecule type" value="Genomic_DNA"/>
</dbReference>
<dbReference type="InterPro" id="IPR004107">
    <property type="entry name" value="Integrase_SAM-like_N"/>
</dbReference>
<dbReference type="InterPro" id="IPR050090">
    <property type="entry name" value="Tyrosine_recombinase_XerCD"/>
</dbReference>
<evidence type="ECO:0000313" key="9">
    <source>
        <dbReference type="EMBL" id="GIH65428.1"/>
    </source>
</evidence>
<comment type="similarity">
    <text evidence="1">Belongs to the 'phage' integrase family.</text>
</comment>
<reference evidence="9 10" key="1">
    <citation type="submission" date="2021-01" db="EMBL/GenBank/DDBJ databases">
        <title>Whole genome shotgun sequence of Microbispora siamensis NBRC 104113.</title>
        <authorList>
            <person name="Komaki H."/>
            <person name="Tamura T."/>
        </authorList>
    </citation>
    <scope>NUCLEOTIDE SEQUENCE [LARGE SCALE GENOMIC DNA]</scope>
    <source>
        <strain evidence="9 10">NBRC 104113</strain>
    </source>
</reference>
<evidence type="ECO:0000259" key="7">
    <source>
        <dbReference type="PROSITE" id="PS51898"/>
    </source>
</evidence>
<evidence type="ECO:0000256" key="4">
    <source>
        <dbReference type="ARBA" id="ARBA00023172"/>
    </source>
</evidence>